<feature type="region of interest" description="Disordered" evidence="1">
    <location>
        <begin position="294"/>
        <end position="326"/>
    </location>
</feature>
<organism evidence="2 3">
    <name type="scientific">Dispira parvispora</name>
    <dbReference type="NCBI Taxonomy" id="1520584"/>
    <lineage>
        <taxon>Eukaryota</taxon>
        <taxon>Fungi</taxon>
        <taxon>Fungi incertae sedis</taxon>
        <taxon>Zoopagomycota</taxon>
        <taxon>Kickxellomycotina</taxon>
        <taxon>Dimargaritomycetes</taxon>
        <taxon>Dimargaritales</taxon>
        <taxon>Dimargaritaceae</taxon>
        <taxon>Dispira</taxon>
    </lineage>
</organism>
<evidence type="ECO:0000313" key="3">
    <source>
        <dbReference type="Proteomes" id="UP001150925"/>
    </source>
</evidence>
<comment type="caution">
    <text evidence="2">The sequence shown here is derived from an EMBL/GenBank/DDBJ whole genome shotgun (WGS) entry which is preliminary data.</text>
</comment>
<evidence type="ECO:0000256" key="1">
    <source>
        <dbReference type="SAM" id="MobiDB-lite"/>
    </source>
</evidence>
<dbReference type="AlphaFoldDB" id="A0A9W8E4D3"/>
<feature type="compositionally biased region" description="Basic and acidic residues" evidence="1">
    <location>
        <begin position="294"/>
        <end position="318"/>
    </location>
</feature>
<sequence length="412" mass="46769">MLANDHILAVATTADLPWPSYPLPPLSPTQDRTDLPSSNTSQRFPNGILIHEGHATDRTLRFHSAPTVTKRETMGRVGQRHVRRIHNALLLDRSRPDLDLGEVESVPLNPMLNQPLLPHRFDRSIVRTLLLKDRAARRSNVTPQQTYTRPPREDHNSQLQRIKRMVRRKRITYDFLKQYEDELVEALERCCPRLTPEDTGTEQGDQMGCNELISTVNVPDATPLAMTAAATGHNNGNVTDGEMEIEKEEWCWIEESSPQDAFVKLDEGEAAYTDSTLVLLSRNSSGEVEYLEWTERDTSHPDIPTPKHSESHLMDEPHSTSLEPPGQVVQPISWTIDAFARFIIHLISEYYGLESQSCSNDDDTRTICVYLPVSSSTHSHRSEAESNHELSVQQSTFCWPQQSLTSLLFPRH</sequence>
<protein>
    <submittedName>
        <fullName evidence="2">Uncharacterized protein</fullName>
    </submittedName>
</protein>
<dbReference type="OrthoDB" id="10256743at2759"/>
<name>A0A9W8E4D3_9FUNG</name>
<feature type="region of interest" description="Disordered" evidence="1">
    <location>
        <begin position="19"/>
        <end position="45"/>
    </location>
</feature>
<dbReference type="EMBL" id="JANBPY010000362">
    <property type="protein sequence ID" value="KAJ1967293.1"/>
    <property type="molecule type" value="Genomic_DNA"/>
</dbReference>
<proteinExistence type="predicted"/>
<accession>A0A9W8E4D3</accession>
<gene>
    <name evidence="2" type="ORF">IWQ62_001952</name>
</gene>
<dbReference type="Proteomes" id="UP001150925">
    <property type="component" value="Unassembled WGS sequence"/>
</dbReference>
<keyword evidence="3" id="KW-1185">Reference proteome</keyword>
<feature type="compositionally biased region" description="Polar residues" evidence="1">
    <location>
        <begin position="35"/>
        <end position="44"/>
    </location>
</feature>
<evidence type="ECO:0000313" key="2">
    <source>
        <dbReference type="EMBL" id="KAJ1967293.1"/>
    </source>
</evidence>
<reference evidence="2" key="1">
    <citation type="submission" date="2022-07" db="EMBL/GenBank/DDBJ databases">
        <title>Phylogenomic reconstructions and comparative analyses of Kickxellomycotina fungi.</title>
        <authorList>
            <person name="Reynolds N.K."/>
            <person name="Stajich J.E."/>
            <person name="Barry K."/>
            <person name="Grigoriev I.V."/>
            <person name="Crous P."/>
            <person name="Smith M.E."/>
        </authorList>
    </citation>
    <scope>NUCLEOTIDE SEQUENCE</scope>
    <source>
        <strain evidence="2">RSA 1196</strain>
    </source>
</reference>